<dbReference type="Gene3D" id="3.40.395.10">
    <property type="entry name" value="Adenoviral Proteinase, Chain A"/>
    <property type="match status" value="1"/>
</dbReference>
<feature type="compositionally biased region" description="Pro residues" evidence="4">
    <location>
        <begin position="44"/>
        <end position="60"/>
    </location>
</feature>
<evidence type="ECO:0000313" key="7">
    <source>
        <dbReference type="Proteomes" id="UP000288429"/>
    </source>
</evidence>
<evidence type="ECO:0000259" key="5">
    <source>
        <dbReference type="PROSITE" id="PS50600"/>
    </source>
</evidence>
<evidence type="ECO:0000256" key="1">
    <source>
        <dbReference type="ARBA" id="ARBA00005234"/>
    </source>
</evidence>
<comment type="caution">
    <text evidence="6">The sequence shown here is derived from an EMBL/GenBank/DDBJ whole genome shotgun (WGS) entry which is preliminary data.</text>
</comment>
<feature type="region of interest" description="Disordered" evidence="4">
    <location>
        <begin position="329"/>
        <end position="374"/>
    </location>
</feature>
<dbReference type="InterPro" id="IPR003653">
    <property type="entry name" value="Peptidase_C48_C"/>
</dbReference>
<dbReference type="Proteomes" id="UP000288429">
    <property type="component" value="Unassembled WGS sequence"/>
</dbReference>
<evidence type="ECO:0000313" key="6">
    <source>
        <dbReference type="EMBL" id="RSL83106.1"/>
    </source>
</evidence>
<dbReference type="Pfam" id="PF02902">
    <property type="entry name" value="Peptidase_C48"/>
    <property type="match status" value="1"/>
</dbReference>
<feature type="compositionally biased region" description="Polar residues" evidence="4">
    <location>
        <begin position="237"/>
        <end position="270"/>
    </location>
</feature>
<dbReference type="PROSITE" id="PS50600">
    <property type="entry name" value="ULP_PROTEASE"/>
    <property type="match status" value="1"/>
</dbReference>
<feature type="compositionally biased region" description="Basic and acidic residues" evidence="4">
    <location>
        <begin position="329"/>
        <end position="340"/>
    </location>
</feature>
<accession>A0A428S0H8</accession>
<protein>
    <recommendedName>
        <fullName evidence="5">Ubiquitin-like protease family profile domain-containing protein</fullName>
    </recommendedName>
</protein>
<reference evidence="6 7" key="1">
    <citation type="submission" date="2017-06" db="EMBL/GenBank/DDBJ databases">
        <title>Cmopartive genomic analysis of Ambrosia Fusariam Clade fungi.</title>
        <authorList>
            <person name="Stajich J.E."/>
            <person name="Carrillo J."/>
            <person name="Kijimoto T."/>
            <person name="Eskalen A."/>
            <person name="O'Donnell K."/>
            <person name="Kasson M."/>
        </authorList>
    </citation>
    <scope>NUCLEOTIDE SEQUENCE [LARGE SCALE GENOMIC DNA]</scope>
    <source>
        <strain evidence="6 7">NRRL 20438</strain>
    </source>
</reference>
<organism evidence="6 7">
    <name type="scientific">Fusarium ambrosium</name>
    <dbReference type="NCBI Taxonomy" id="131363"/>
    <lineage>
        <taxon>Eukaryota</taxon>
        <taxon>Fungi</taxon>
        <taxon>Dikarya</taxon>
        <taxon>Ascomycota</taxon>
        <taxon>Pezizomycotina</taxon>
        <taxon>Sordariomycetes</taxon>
        <taxon>Hypocreomycetidae</taxon>
        <taxon>Hypocreales</taxon>
        <taxon>Nectriaceae</taxon>
        <taxon>Fusarium</taxon>
        <taxon>Fusarium solani species complex</taxon>
    </lineage>
</organism>
<feature type="region of interest" description="Disordered" evidence="4">
    <location>
        <begin position="203"/>
        <end position="270"/>
    </location>
</feature>
<feature type="compositionally biased region" description="Polar residues" evidence="4">
    <location>
        <begin position="34"/>
        <end position="43"/>
    </location>
</feature>
<dbReference type="GO" id="GO:0006508">
    <property type="term" value="P:proteolysis"/>
    <property type="evidence" value="ECO:0007669"/>
    <property type="project" value="UniProtKB-KW"/>
</dbReference>
<evidence type="ECO:0000256" key="3">
    <source>
        <dbReference type="ARBA" id="ARBA00022801"/>
    </source>
</evidence>
<dbReference type="AlphaFoldDB" id="A0A428S0H8"/>
<keyword evidence="3" id="KW-0378">Hydrolase</keyword>
<feature type="domain" description="Ubiquitin-like protease family profile" evidence="5">
    <location>
        <begin position="367"/>
        <end position="540"/>
    </location>
</feature>
<gene>
    <name evidence="6" type="ORF">CDV31_016874</name>
</gene>
<dbReference type="GO" id="GO:0019783">
    <property type="term" value="F:ubiquitin-like protein peptidase activity"/>
    <property type="evidence" value="ECO:0007669"/>
    <property type="project" value="UniProtKB-ARBA"/>
</dbReference>
<keyword evidence="2" id="KW-0645">Protease</keyword>
<dbReference type="EMBL" id="NIZV01000667">
    <property type="protein sequence ID" value="RSL83106.1"/>
    <property type="molecule type" value="Genomic_DNA"/>
</dbReference>
<sequence length="540" mass="59606">MRPTARLRGRSAPPGAPTTTCILSLSGLDVPQASAESTVSTLSRPPPQPPQQLPAQPPRVPFLEALPPASGSREAGPLSTTPCPHSPHGAPWSRVLTDLSEKAFFHDFLYNLVEDEPARGPALPPYITSSLNSYPKETQHEVIRQVVQQAPLLKETVTRGVVLPSLWQAGGWLFDAALSLRTPMTWTRNISGTALRLCKQRGLPVTSQDQSDSHDDPVAEAGEASSDDDDIEGMETTLATDQPMQPTGAKNQRPANSSEHSIGDGSINTNLEAEDTSLVPDLGRDIALEQTAGDISSPPELTEYDDLATEFPSNLLPWTGHDAISAEPMLRDDSRERDEQSTTLLQPRIKDDRHAQRVTHRPSPGATLVDSPSLGLRKVPNPQSDAHEQLVTGSWLSDATLELLQNKIMQYTRNTFPESNILDCSFVFDPLFIELAIPPPAWPRRMQHPSIRFIFVPLHHREPGHWTLSMVDLKRSYVFWYDPLPDPRRARDVSRTLCSWFSPNSTPFEFHELVRVDTSPTLSPPCRITVCPLPAGDVRI</sequence>
<dbReference type="InterPro" id="IPR038765">
    <property type="entry name" value="Papain-like_cys_pep_sf"/>
</dbReference>
<feature type="region of interest" description="Disordered" evidence="4">
    <location>
        <begin position="1"/>
        <end position="89"/>
    </location>
</feature>
<dbReference type="SUPFAM" id="SSF54001">
    <property type="entry name" value="Cysteine proteinases"/>
    <property type="match status" value="1"/>
</dbReference>
<name>A0A428S0H8_9HYPO</name>
<evidence type="ECO:0000256" key="4">
    <source>
        <dbReference type="SAM" id="MobiDB-lite"/>
    </source>
</evidence>
<dbReference type="GO" id="GO:0008234">
    <property type="term" value="F:cysteine-type peptidase activity"/>
    <property type="evidence" value="ECO:0007669"/>
    <property type="project" value="InterPro"/>
</dbReference>
<proteinExistence type="inferred from homology"/>
<keyword evidence="7" id="KW-1185">Reference proteome</keyword>
<comment type="similarity">
    <text evidence="1">Belongs to the peptidase C48 family.</text>
</comment>
<evidence type="ECO:0000256" key="2">
    <source>
        <dbReference type="ARBA" id="ARBA00022670"/>
    </source>
</evidence>